<dbReference type="Pfam" id="PF07726">
    <property type="entry name" value="AAA_3"/>
    <property type="match status" value="1"/>
</dbReference>
<dbReference type="PANTHER" id="PTHR42759:SF5">
    <property type="entry name" value="METHANOL DEHYDROGENASE REGULATOR"/>
    <property type="match status" value="1"/>
</dbReference>
<dbReference type="InterPro" id="IPR050764">
    <property type="entry name" value="CbbQ/NirQ/NorQ/GpvN"/>
</dbReference>
<dbReference type="AlphaFoldDB" id="A0A9D2SMH1"/>
<keyword evidence="2" id="KW-0067">ATP-binding</keyword>
<dbReference type="CDD" id="cd00009">
    <property type="entry name" value="AAA"/>
    <property type="match status" value="1"/>
</dbReference>
<evidence type="ECO:0000256" key="1">
    <source>
        <dbReference type="ARBA" id="ARBA00022741"/>
    </source>
</evidence>
<sequence>MDPSKFQEYRQKVVGHCSRVIVGKEKEISLVLTSFLCSGHVLLEDLPGTGKTMLLRAFARTIGGSFRRIQFTPDLMPSDLTGIHFFNQKEGEFEFRPGPLFANVVLADEINRATPRTQSSLLEAMEERQITIDGVTSRLEEPFFVMATQNPLESYGTFPLPEAQVDRFFMKLSLGYMTREQEMQVLARPESSAELIETLEPAVTPEETAYVRSACSQVKMSGEVLGYLMDIIEGTRRSGSFSCGISTRGAIALYKAAQVTAAFDGRDFVIPEDIKAMAPYVLLHRLSGEGGRKTADFSQRLKQMIEEIPVPLEQA</sequence>
<dbReference type="InterPro" id="IPR041628">
    <property type="entry name" value="ChlI/MoxR_AAA_lid"/>
</dbReference>
<reference evidence="6" key="2">
    <citation type="submission" date="2021-04" db="EMBL/GenBank/DDBJ databases">
        <authorList>
            <person name="Gilroy R."/>
        </authorList>
    </citation>
    <scope>NUCLEOTIDE SEQUENCE</scope>
    <source>
        <strain evidence="6">CHK185-5351</strain>
    </source>
</reference>
<organism evidence="6 7">
    <name type="scientific">Candidatus Fusicatenibacter intestinigallinarum</name>
    <dbReference type="NCBI Taxonomy" id="2838598"/>
    <lineage>
        <taxon>Bacteria</taxon>
        <taxon>Bacillati</taxon>
        <taxon>Bacillota</taxon>
        <taxon>Clostridia</taxon>
        <taxon>Lachnospirales</taxon>
        <taxon>Lachnospiraceae</taxon>
        <taxon>Fusicatenibacter</taxon>
    </lineage>
</organism>
<dbReference type="Pfam" id="PF17863">
    <property type="entry name" value="AAA_lid_2"/>
    <property type="match status" value="1"/>
</dbReference>
<accession>A0A9D2SMH1</accession>
<feature type="domain" description="ChlI/MoxR AAA lid" evidence="5">
    <location>
        <begin position="235"/>
        <end position="289"/>
    </location>
</feature>
<dbReference type="Gene3D" id="3.40.50.300">
    <property type="entry name" value="P-loop containing nucleotide triphosphate hydrolases"/>
    <property type="match status" value="1"/>
</dbReference>
<comment type="caution">
    <text evidence="6">The sequence shown here is derived from an EMBL/GenBank/DDBJ whole genome shotgun (WGS) entry which is preliminary data.</text>
</comment>
<protein>
    <submittedName>
        <fullName evidence="6">AAA family ATPase</fullName>
    </submittedName>
</protein>
<dbReference type="Gene3D" id="1.10.8.80">
    <property type="entry name" value="Magnesium chelatase subunit I, C-Terminal domain"/>
    <property type="match status" value="1"/>
</dbReference>
<dbReference type="GO" id="GO:0005524">
    <property type="term" value="F:ATP binding"/>
    <property type="evidence" value="ECO:0007669"/>
    <property type="project" value="UniProtKB-KW"/>
</dbReference>
<reference evidence="6" key="1">
    <citation type="journal article" date="2021" name="PeerJ">
        <title>Extensive microbial diversity within the chicken gut microbiome revealed by metagenomics and culture.</title>
        <authorList>
            <person name="Gilroy R."/>
            <person name="Ravi A."/>
            <person name="Getino M."/>
            <person name="Pursley I."/>
            <person name="Horton D.L."/>
            <person name="Alikhan N.F."/>
            <person name="Baker D."/>
            <person name="Gharbi K."/>
            <person name="Hall N."/>
            <person name="Watson M."/>
            <person name="Adriaenssens E.M."/>
            <person name="Foster-Nyarko E."/>
            <person name="Jarju S."/>
            <person name="Secka A."/>
            <person name="Antonio M."/>
            <person name="Oren A."/>
            <person name="Chaudhuri R.R."/>
            <person name="La Ragione R."/>
            <person name="Hildebrand F."/>
            <person name="Pallen M.J."/>
        </authorList>
    </citation>
    <scope>NUCLEOTIDE SEQUENCE</scope>
    <source>
        <strain evidence="6">CHK185-5351</strain>
    </source>
</reference>
<evidence type="ECO:0000256" key="2">
    <source>
        <dbReference type="ARBA" id="ARBA00022840"/>
    </source>
</evidence>
<name>A0A9D2SMH1_9FIRM</name>
<dbReference type="SUPFAM" id="SSF52540">
    <property type="entry name" value="P-loop containing nucleoside triphosphate hydrolases"/>
    <property type="match status" value="1"/>
</dbReference>
<feature type="domain" description="ATPase AAA-3" evidence="4">
    <location>
        <begin position="40"/>
        <end position="170"/>
    </location>
</feature>
<dbReference type="InterPro" id="IPR027417">
    <property type="entry name" value="P-loop_NTPase"/>
</dbReference>
<evidence type="ECO:0000259" key="5">
    <source>
        <dbReference type="Pfam" id="PF17863"/>
    </source>
</evidence>
<evidence type="ECO:0000313" key="6">
    <source>
        <dbReference type="EMBL" id="HJC14684.1"/>
    </source>
</evidence>
<dbReference type="EMBL" id="DWWU01000011">
    <property type="protein sequence ID" value="HJC14684.1"/>
    <property type="molecule type" value="Genomic_DNA"/>
</dbReference>
<gene>
    <name evidence="6" type="ORF">H9705_02490</name>
</gene>
<dbReference type="InterPro" id="IPR011703">
    <property type="entry name" value="ATPase_AAA-3"/>
</dbReference>
<dbReference type="GO" id="GO:0016887">
    <property type="term" value="F:ATP hydrolysis activity"/>
    <property type="evidence" value="ECO:0007669"/>
    <property type="project" value="InterPro"/>
</dbReference>
<dbReference type="PANTHER" id="PTHR42759">
    <property type="entry name" value="MOXR FAMILY PROTEIN"/>
    <property type="match status" value="1"/>
</dbReference>
<dbReference type="PIRSF" id="PIRSF002849">
    <property type="entry name" value="AAA_ATPase_chaperone_MoxR_prd"/>
    <property type="match status" value="1"/>
</dbReference>
<dbReference type="FunFam" id="3.40.50.300:FF:000640">
    <property type="entry name" value="MoxR family ATPase"/>
    <property type="match status" value="1"/>
</dbReference>
<dbReference type="Proteomes" id="UP000823849">
    <property type="component" value="Unassembled WGS sequence"/>
</dbReference>
<evidence type="ECO:0000313" key="7">
    <source>
        <dbReference type="Proteomes" id="UP000823849"/>
    </source>
</evidence>
<proteinExistence type="inferred from homology"/>
<keyword evidence="1" id="KW-0547">Nucleotide-binding</keyword>
<evidence type="ECO:0000256" key="3">
    <source>
        <dbReference type="ARBA" id="ARBA00061607"/>
    </source>
</evidence>
<comment type="similarity">
    <text evidence="3">Belongs to the MoxR family.</text>
</comment>
<evidence type="ECO:0000259" key="4">
    <source>
        <dbReference type="Pfam" id="PF07726"/>
    </source>
</evidence>